<feature type="zinc finger region" description="C3H1-type" evidence="6">
    <location>
        <begin position="206"/>
        <end position="228"/>
    </location>
</feature>
<dbReference type="InterPro" id="IPR000571">
    <property type="entry name" value="Znf_CCCH"/>
</dbReference>
<feature type="compositionally biased region" description="Basic and acidic residues" evidence="7">
    <location>
        <begin position="100"/>
        <end position="112"/>
    </location>
</feature>
<evidence type="ECO:0000256" key="4">
    <source>
        <dbReference type="ARBA" id="ARBA00022771"/>
    </source>
</evidence>
<dbReference type="GO" id="GO:0005634">
    <property type="term" value="C:nucleus"/>
    <property type="evidence" value="ECO:0007669"/>
    <property type="project" value="TreeGrafter"/>
</dbReference>
<gene>
    <name evidence="10" type="primary">LOC114854197</name>
</gene>
<name>A0A6P7MD59_BETSP</name>
<dbReference type="PANTHER" id="PTHR13119">
    <property type="entry name" value="ZINC FINGER CCCH DOMAIN-CONTAINING PROTEI"/>
    <property type="match status" value="1"/>
</dbReference>
<dbReference type="Gene3D" id="4.10.1000.10">
    <property type="entry name" value="Zinc finger, CCCH-type"/>
    <property type="match status" value="1"/>
</dbReference>
<keyword evidence="4 6" id="KW-0863">Zinc-finger</keyword>
<feature type="zinc finger region" description="C3H1-type" evidence="6">
    <location>
        <begin position="231"/>
        <end position="258"/>
    </location>
</feature>
<keyword evidence="9" id="KW-1185">Reference proteome</keyword>
<dbReference type="InterPro" id="IPR036855">
    <property type="entry name" value="Znf_CCCH_sf"/>
</dbReference>
<evidence type="ECO:0000259" key="8">
    <source>
        <dbReference type="PROSITE" id="PS50103"/>
    </source>
</evidence>
<feature type="region of interest" description="Disordered" evidence="7">
    <location>
        <begin position="489"/>
        <end position="514"/>
    </location>
</feature>
<keyword evidence="5 6" id="KW-0862">Zinc</keyword>
<dbReference type="InterPro" id="IPR045124">
    <property type="entry name" value="Su(sable)-like"/>
</dbReference>
<feature type="region of interest" description="Disordered" evidence="7">
    <location>
        <begin position="682"/>
        <end position="747"/>
    </location>
</feature>
<dbReference type="GO" id="GO:0045892">
    <property type="term" value="P:negative regulation of DNA-templated transcription"/>
    <property type="evidence" value="ECO:0007669"/>
    <property type="project" value="InterPro"/>
</dbReference>
<feature type="compositionally biased region" description="Basic residues" evidence="7">
    <location>
        <begin position="160"/>
        <end position="176"/>
    </location>
</feature>
<dbReference type="GO" id="GO:0003723">
    <property type="term" value="F:RNA binding"/>
    <property type="evidence" value="ECO:0007669"/>
    <property type="project" value="InterPro"/>
</dbReference>
<dbReference type="InterPro" id="IPR054361">
    <property type="entry name" value="Znf-CCCH_ZC3H4/6/8"/>
</dbReference>
<feature type="domain" description="C3H1-type" evidence="8">
    <location>
        <begin position="259"/>
        <end position="282"/>
    </location>
</feature>
<feature type="compositionally biased region" description="Polar residues" evidence="7">
    <location>
        <begin position="115"/>
        <end position="129"/>
    </location>
</feature>
<dbReference type="Proteomes" id="UP000515150">
    <property type="component" value="Chromosome 1"/>
</dbReference>
<evidence type="ECO:0000256" key="3">
    <source>
        <dbReference type="ARBA" id="ARBA00022737"/>
    </source>
</evidence>
<feature type="compositionally biased region" description="Polar residues" evidence="7">
    <location>
        <begin position="682"/>
        <end position="722"/>
    </location>
</feature>
<dbReference type="OrthoDB" id="411372at2759"/>
<feature type="region of interest" description="Disordered" evidence="7">
    <location>
        <begin position="851"/>
        <end position="881"/>
    </location>
</feature>
<evidence type="ECO:0000256" key="1">
    <source>
        <dbReference type="ARBA" id="ARBA00022553"/>
    </source>
</evidence>
<proteinExistence type="predicted"/>
<feature type="zinc finger region" description="C3H1-type" evidence="6">
    <location>
        <begin position="259"/>
        <end position="282"/>
    </location>
</feature>
<keyword evidence="1" id="KW-0597">Phosphoprotein</keyword>
<feature type="compositionally biased region" description="Low complexity" evidence="7">
    <location>
        <begin position="851"/>
        <end position="869"/>
    </location>
</feature>
<evidence type="ECO:0000256" key="6">
    <source>
        <dbReference type="PROSITE-ProRule" id="PRU00723"/>
    </source>
</evidence>
<reference evidence="10" key="1">
    <citation type="submission" date="2025-08" db="UniProtKB">
        <authorList>
            <consortium name="RefSeq"/>
        </authorList>
    </citation>
    <scope>IDENTIFICATION</scope>
</reference>
<dbReference type="SUPFAM" id="SSF90229">
    <property type="entry name" value="CCCH zinc finger"/>
    <property type="match status" value="2"/>
</dbReference>
<keyword evidence="3" id="KW-0677">Repeat</keyword>
<dbReference type="InParanoid" id="A0A6P7MD59"/>
<dbReference type="PROSITE" id="PS50103">
    <property type="entry name" value="ZF_C3H1"/>
    <property type="match status" value="3"/>
</dbReference>
<dbReference type="Pfam" id="PF22623">
    <property type="entry name" value="zf-CCCH_9"/>
    <property type="match status" value="1"/>
</dbReference>
<evidence type="ECO:0000256" key="5">
    <source>
        <dbReference type="ARBA" id="ARBA00022833"/>
    </source>
</evidence>
<feature type="region of interest" description="Disordered" evidence="7">
    <location>
        <begin position="98"/>
        <end position="176"/>
    </location>
</feature>
<dbReference type="SMART" id="SM00356">
    <property type="entry name" value="ZnF_C3H1"/>
    <property type="match status" value="2"/>
</dbReference>
<sequence length="908" mass="99688">MAFANLFTKLSVISEDVKGPGEAAFTFRNQCGNDGKSNARKRKPKAERSGPYWKKQRYQDHRMETFNTTSYEYSGWKAMHSNWQNTGKEPARIGFTTENNHQHNADHTDKYQKGPNYTTKNKWNVCNSQQRERGKTKKGQKHLNHGKDKRKNTKEDGRHQTRGNLKRGGKHNKGTRMSKDVKVKFVRSMTEEFKEQNALSFGGQLICRHHLWGRCVKGDDCQLAHIQGCNDLLKEACKFYIQGCCTKGESCPYMHKSFPCKFFHSKGKCYQDACCRFSHEPLNEVTKRLLDEVLKRDTEYELASKAEQELSEHPAKADECEITDTNTASDVLTQPVRPNFYNSDQLNAEKEALLHQDDTALNNTEETCPSQLHNSPPRESVQDEPVCYSVEAVLGRQHFKPFPSFITTHLGQDSASPPSSEFTSKSVDQSEVPYSVNAVLRSYKSAENSTMGYTASLPASQTECEEVTEVSPQQDHAALLSQTCSDPTLVSGDQTKQAGEIPDSPKAEQSVSHQVNSGLLHLFLPRAEKSSKSKRDIKEGTLLQDVTCSRGSKGKSLTPKHVTHLRPHVSAQTSVPRASVRPIASSTCLSQSSIGVAVSAEPDTGSDRTADSGNSAPCFVKTAAEPDRTSTRSFLDLFAAPLLPAPVPSQPQAHELASASCSQESNCSVSVSHLTDSRLSAVDSNMSHQRQANIDETSHRPSSPKFTTSPKNKNGKSLNQCEESPVDSTCDPCDSSSPTSYKGSTAAPATNSILKSLFLSLKPYQQDGEPQDGLQLGGPSGSKKNEEESSTVCVFKTQPKNTRKKQKNHQSCSEKLDAHSVKPQPFLQTPRTSLEAAGGSSLCSPATFKPVVGSSGTSSSPSGVATPAVQHHTPSAPRRGRCVDGHEAVTPLKDLFKTLDTTVFHFGQ</sequence>
<feature type="compositionally biased region" description="Basic residues" evidence="7">
    <location>
        <begin position="134"/>
        <end position="152"/>
    </location>
</feature>
<protein>
    <submittedName>
        <fullName evidence="10">Uncharacterized protein LOC114854197</fullName>
    </submittedName>
</protein>
<keyword evidence="2 6" id="KW-0479">Metal-binding</keyword>
<accession>A0A6P7MD59</accession>
<dbReference type="AlphaFoldDB" id="A0A6P7MD59"/>
<feature type="region of interest" description="Disordered" evidence="7">
    <location>
        <begin position="599"/>
        <end position="625"/>
    </location>
</feature>
<feature type="domain" description="C3H1-type" evidence="8">
    <location>
        <begin position="231"/>
        <end position="258"/>
    </location>
</feature>
<organism evidence="9 10">
    <name type="scientific">Betta splendens</name>
    <name type="common">Siamese fighting fish</name>
    <dbReference type="NCBI Taxonomy" id="158456"/>
    <lineage>
        <taxon>Eukaryota</taxon>
        <taxon>Metazoa</taxon>
        <taxon>Chordata</taxon>
        <taxon>Craniata</taxon>
        <taxon>Vertebrata</taxon>
        <taxon>Euteleostomi</taxon>
        <taxon>Actinopterygii</taxon>
        <taxon>Neopterygii</taxon>
        <taxon>Teleostei</taxon>
        <taxon>Neoteleostei</taxon>
        <taxon>Acanthomorphata</taxon>
        <taxon>Anabantaria</taxon>
        <taxon>Anabantiformes</taxon>
        <taxon>Anabantoidei</taxon>
        <taxon>Osphronemidae</taxon>
        <taxon>Betta</taxon>
    </lineage>
</organism>
<feature type="compositionally biased region" description="Low complexity" evidence="7">
    <location>
        <begin position="726"/>
        <end position="740"/>
    </location>
</feature>
<evidence type="ECO:0000313" key="9">
    <source>
        <dbReference type="Proteomes" id="UP000515150"/>
    </source>
</evidence>
<dbReference type="GeneID" id="114854197"/>
<dbReference type="GO" id="GO:0008270">
    <property type="term" value="F:zinc ion binding"/>
    <property type="evidence" value="ECO:0007669"/>
    <property type="project" value="UniProtKB-KW"/>
</dbReference>
<feature type="region of interest" description="Disordered" evidence="7">
    <location>
        <begin position="29"/>
        <end position="53"/>
    </location>
</feature>
<evidence type="ECO:0000313" key="10">
    <source>
        <dbReference type="RefSeq" id="XP_029004253.1"/>
    </source>
</evidence>
<dbReference type="RefSeq" id="XP_029004253.1">
    <property type="nucleotide sequence ID" value="XM_029148420.3"/>
</dbReference>
<dbReference type="KEGG" id="bspl:114854197"/>
<evidence type="ECO:0000256" key="7">
    <source>
        <dbReference type="SAM" id="MobiDB-lite"/>
    </source>
</evidence>
<feature type="domain" description="C3H1-type" evidence="8">
    <location>
        <begin position="206"/>
        <end position="228"/>
    </location>
</feature>
<evidence type="ECO:0000256" key="2">
    <source>
        <dbReference type="ARBA" id="ARBA00022723"/>
    </source>
</evidence>
<feature type="region of interest" description="Disordered" evidence="7">
    <location>
        <begin position="764"/>
        <end position="825"/>
    </location>
</feature>
<dbReference type="PANTHER" id="PTHR13119:SF23">
    <property type="entry name" value="ZINC FINGER CCCH DOMAIN-CONTAINING PROTEIN 4"/>
    <property type="match status" value="1"/>
</dbReference>